<feature type="transmembrane region" description="Helical" evidence="1">
    <location>
        <begin position="177"/>
        <end position="198"/>
    </location>
</feature>
<proteinExistence type="predicted"/>
<dbReference type="EMBL" id="MAAO01000006">
    <property type="protein sequence ID" value="OUR96689.1"/>
    <property type="molecule type" value="Genomic_DNA"/>
</dbReference>
<keyword evidence="1" id="KW-1133">Transmembrane helix</keyword>
<gene>
    <name evidence="2" type="ORF">A9Q84_10120</name>
</gene>
<dbReference type="Proteomes" id="UP000196531">
    <property type="component" value="Unassembled WGS sequence"/>
</dbReference>
<name>A0A1Y5FCM7_9BACT</name>
<accession>A0A1Y5FCM7</accession>
<comment type="caution">
    <text evidence="2">The sequence shown here is derived from an EMBL/GenBank/DDBJ whole genome shotgun (WGS) entry which is preliminary data.</text>
</comment>
<dbReference type="AlphaFoldDB" id="A0A1Y5FCM7"/>
<feature type="transmembrane region" description="Helical" evidence="1">
    <location>
        <begin position="146"/>
        <end position="171"/>
    </location>
</feature>
<dbReference type="InterPro" id="IPR051784">
    <property type="entry name" value="Nod_factor_ABC_transporter"/>
</dbReference>
<evidence type="ECO:0000256" key="1">
    <source>
        <dbReference type="SAM" id="Phobius"/>
    </source>
</evidence>
<feature type="transmembrane region" description="Helical" evidence="1">
    <location>
        <begin position="61"/>
        <end position="85"/>
    </location>
</feature>
<sequence>MLASLIFRILKLSFKNQYDHKLSHLVEVISVFISLFIYFYVSKAFGAPVEGELLKYKVDYFSYVVFGEIFISLPLFFLVGPFFKLKSLALDGSLETYLSLPISLNRFILVLSFWNFAQSLKRVGLTFLIAVLFFGMQFEMLTLLKLLIIVIVSTPIFLGIGLSLCYFLFVYGRGGSLIGYVNTFVAISSGSFFPLAVMPSWFSEFCLNVSPFTLFLESARSLYAHTLSHELFLIVIVKLLLWGMFLPIGRLCISLGINFYRKSGRPLIISHY</sequence>
<organism evidence="2 3">
    <name type="scientific">Halobacteriovorax marinus</name>
    <dbReference type="NCBI Taxonomy" id="97084"/>
    <lineage>
        <taxon>Bacteria</taxon>
        <taxon>Pseudomonadati</taxon>
        <taxon>Bdellovibrionota</taxon>
        <taxon>Bacteriovoracia</taxon>
        <taxon>Bacteriovoracales</taxon>
        <taxon>Halobacteriovoraceae</taxon>
        <taxon>Halobacteriovorax</taxon>
    </lineage>
</organism>
<keyword evidence="1" id="KW-0472">Membrane</keyword>
<protein>
    <recommendedName>
        <fullName evidence="4">Transport permease protein</fullName>
    </recommendedName>
</protein>
<dbReference type="PANTHER" id="PTHR43229">
    <property type="entry name" value="NODULATION PROTEIN J"/>
    <property type="match status" value="1"/>
</dbReference>
<evidence type="ECO:0000313" key="2">
    <source>
        <dbReference type="EMBL" id="OUR96689.1"/>
    </source>
</evidence>
<feature type="transmembrane region" description="Helical" evidence="1">
    <location>
        <begin position="123"/>
        <end position="141"/>
    </location>
</feature>
<keyword evidence="1" id="KW-0812">Transmembrane</keyword>
<feature type="transmembrane region" description="Helical" evidence="1">
    <location>
        <begin position="231"/>
        <end position="253"/>
    </location>
</feature>
<evidence type="ECO:0008006" key="4">
    <source>
        <dbReference type="Google" id="ProtNLM"/>
    </source>
</evidence>
<feature type="transmembrane region" description="Helical" evidence="1">
    <location>
        <begin position="21"/>
        <end position="41"/>
    </location>
</feature>
<evidence type="ECO:0000313" key="3">
    <source>
        <dbReference type="Proteomes" id="UP000196531"/>
    </source>
</evidence>
<dbReference type="PANTHER" id="PTHR43229:SF6">
    <property type="entry name" value="ABC-TYPE MULTIDRUG TRANSPORT SYSTEM, PERMEASE COMPONENT"/>
    <property type="match status" value="1"/>
</dbReference>
<feature type="transmembrane region" description="Helical" evidence="1">
    <location>
        <begin position="97"/>
        <end position="117"/>
    </location>
</feature>
<reference evidence="3" key="1">
    <citation type="journal article" date="2017" name="Proc. Natl. Acad. Sci. U.S.A.">
        <title>Simulation of Deepwater Horizon oil plume reveals substrate specialization within a complex community of hydrocarbon-degraders.</title>
        <authorList>
            <person name="Hu P."/>
            <person name="Dubinsky E.A."/>
            <person name="Probst A.J."/>
            <person name="Wang J."/>
            <person name="Sieber C.M.K."/>
            <person name="Tom L.M."/>
            <person name="Gardinali P."/>
            <person name="Banfield J.F."/>
            <person name="Atlas R.M."/>
            <person name="Andersen G.L."/>
        </authorList>
    </citation>
    <scope>NUCLEOTIDE SEQUENCE [LARGE SCALE GENOMIC DNA]</scope>
</reference>